<gene>
    <name evidence="1" type="ORF">FH972_009221</name>
</gene>
<name>A0A5N6R2T7_9ROSI</name>
<dbReference type="AlphaFoldDB" id="A0A5N6R2T7"/>
<proteinExistence type="predicted"/>
<dbReference type="EMBL" id="CM017323">
    <property type="protein sequence ID" value="KAE8023540.1"/>
    <property type="molecule type" value="Genomic_DNA"/>
</dbReference>
<evidence type="ECO:0000313" key="2">
    <source>
        <dbReference type="Proteomes" id="UP000327013"/>
    </source>
</evidence>
<reference evidence="1 2" key="1">
    <citation type="submission" date="2019-06" db="EMBL/GenBank/DDBJ databases">
        <title>A chromosomal-level reference genome of Carpinus fangiana (Coryloideae, Betulaceae).</title>
        <authorList>
            <person name="Yang X."/>
            <person name="Wang Z."/>
            <person name="Zhang L."/>
            <person name="Hao G."/>
            <person name="Liu J."/>
            <person name="Yang Y."/>
        </authorList>
    </citation>
    <scope>NUCLEOTIDE SEQUENCE [LARGE SCALE GENOMIC DNA]</scope>
    <source>
        <strain evidence="1">Cfa_2016G</strain>
        <tissue evidence="1">Leaf</tissue>
    </source>
</reference>
<dbReference type="OrthoDB" id="1527699at2759"/>
<keyword evidence="2" id="KW-1185">Reference proteome</keyword>
<accession>A0A5N6R2T7</accession>
<organism evidence="1 2">
    <name type="scientific">Carpinus fangiana</name>
    <dbReference type="NCBI Taxonomy" id="176857"/>
    <lineage>
        <taxon>Eukaryota</taxon>
        <taxon>Viridiplantae</taxon>
        <taxon>Streptophyta</taxon>
        <taxon>Embryophyta</taxon>
        <taxon>Tracheophyta</taxon>
        <taxon>Spermatophyta</taxon>
        <taxon>Magnoliopsida</taxon>
        <taxon>eudicotyledons</taxon>
        <taxon>Gunneridae</taxon>
        <taxon>Pentapetalae</taxon>
        <taxon>rosids</taxon>
        <taxon>fabids</taxon>
        <taxon>Fagales</taxon>
        <taxon>Betulaceae</taxon>
        <taxon>Carpinus</taxon>
    </lineage>
</organism>
<protein>
    <submittedName>
        <fullName evidence="1">Uncharacterized protein</fullName>
    </submittedName>
</protein>
<sequence length="167" mass="19377">MSRGFGFQQQSYAVQQQSYGVEAAWHSKNQYHDNRFVLIPADPCVDPLAALLKHHNKLSRKHGVHQNGWHHETTSAHYYNNHVSAAGKRLPFNAWNASNFSNDQMEENAEYETSFHEVRVPATVRVQERRYYERSSTWGDDGNPYRSGSYDENISFNGYEWVPIRGL</sequence>
<evidence type="ECO:0000313" key="1">
    <source>
        <dbReference type="EMBL" id="KAE8023540.1"/>
    </source>
</evidence>
<dbReference type="Proteomes" id="UP000327013">
    <property type="component" value="Chromosome 3"/>
</dbReference>